<feature type="domain" description="Pseudouridine synthase RsuA/RluA-like" evidence="6">
    <location>
        <begin position="111"/>
        <end position="263"/>
    </location>
</feature>
<comment type="similarity">
    <text evidence="2 5">Belongs to the pseudouridine synthase RluA family.</text>
</comment>
<evidence type="ECO:0000256" key="1">
    <source>
        <dbReference type="ARBA" id="ARBA00000073"/>
    </source>
</evidence>
<dbReference type="SUPFAM" id="SSF55120">
    <property type="entry name" value="Pseudouridine synthase"/>
    <property type="match status" value="1"/>
</dbReference>
<dbReference type="InterPro" id="IPR006225">
    <property type="entry name" value="PsdUridine_synth_RluC/D"/>
</dbReference>
<evidence type="ECO:0000256" key="3">
    <source>
        <dbReference type="ARBA" id="ARBA00023235"/>
    </source>
</evidence>
<dbReference type="EMBL" id="JAVYAA010000001">
    <property type="protein sequence ID" value="MDT8975277.1"/>
    <property type="molecule type" value="Genomic_DNA"/>
</dbReference>
<dbReference type="InterPro" id="IPR020103">
    <property type="entry name" value="PsdUridine_synth_cat_dom_sf"/>
</dbReference>
<evidence type="ECO:0000256" key="2">
    <source>
        <dbReference type="ARBA" id="ARBA00010876"/>
    </source>
</evidence>
<dbReference type="GO" id="GO:0009982">
    <property type="term" value="F:pseudouridine synthase activity"/>
    <property type="evidence" value="ECO:0007669"/>
    <property type="project" value="InterPro"/>
</dbReference>
<evidence type="ECO:0000256" key="4">
    <source>
        <dbReference type="PIRSR" id="PIRSR606225-1"/>
    </source>
</evidence>
<comment type="function">
    <text evidence="5">Responsible for synthesis of pseudouridine from uracil.</text>
</comment>
<dbReference type="AlphaFoldDB" id="A0AAJ2JW19"/>
<dbReference type="Gene3D" id="3.30.2350.10">
    <property type="entry name" value="Pseudouridine synthase"/>
    <property type="match status" value="1"/>
</dbReference>
<gene>
    <name evidence="7" type="ORF">RQP50_03345</name>
</gene>
<organism evidence="7 8">
    <name type="scientific">Paenibacillus suaedae</name>
    <dbReference type="NCBI Taxonomy" id="3077233"/>
    <lineage>
        <taxon>Bacteria</taxon>
        <taxon>Bacillati</taxon>
        <taxon>Bacillota</taxon>
        <taxon>Bacilli</taxon>
        <taxon>Bacillales</taxon>
        <taxon>Paenibacillaceae</taxon>
        <taxon>Paenibacillus</taxon>
    </lineage>
</organism>
<evidence type="ECO:0000256" key="5">
    <source>
        <dbReference type="RuleBase" id="RU362028"/>
    </source>
</evidence>
<dbReference type="PANTHER" id="PTHR21600:SF44">
    <property type="entry name" value="RIBOSOMAL LARGE SUBUNIT PSEUDOURIDINE SYNTHASE D"/>
    <property type="match status" value="1"/>
</dbReference>
<proteinExistence type="inferred from homology"/>
<reference evidence="8" key="1">
    <citation type="submission" date="2023-09" db="EMBL/GenBank/DDBJ databases">
        <title>Paenibacillus sp. chi10 Genome sequencing and assembly.</title>
        <authorList>
            <person name="Kim I."/>
        </authorList>
    </citation>
    <scope>NUCLEOTIDE SEQUENCE [LARGE SCALE GENOMIC DNA]</scope>
    <source>
        <strain evidence="8">chi10</strain>
    </source>
</reference>
<dbReference type="GO" id="GO:0003723">
    <property type="term" value="F:RNA binding"/>
    <property type="evidence" value="ECO:0007669"/>
    <property type="project" value="InterPro"/>
</dbReference>
<dbReference type="InterPro" id="IPR050188">
    <property type="entry name" value="RluA_PseudoU_synthase"/>
</dbReference>
<sequence>MIEEEGKQEADGLSGEIAAELSYVVPESEEGIQLRTVLRSRLNLSRRLLKRLKTLEQAITVNGGTEYNGRILTVRDKLRAGDLIRVEIAEDHVDTIEPEPIPIQIVYEDEDILVLNKQAGIVVHPTKGYPNGTLANGVVHHWRMRGERTRFRPANRLDQETSGLLIVAKHGHAHHQLSDQMQKNEVWKQYEAFVFGIPREEEGTVHAPIDRDKEQPHLRVVTPDGYDSITHYRVLESYHGQAARVSCRLETGRTHQIRVHMKHIGSPLLGDKFYADPDLVNTPLLQAAVEPLTRHALHASELRFTHPMSGVKLHFKAELPQELVELRDRLVGWRSNNE</sequence>
<dbReference type="GO" id="GO:0140098">
    <property type="term" value="F:catalytic activity, acting on RNA"/>
    <property type="evidence" value="ECO:0007669"/>
    <property type="project" value="UniProtKB-ARBA"/>
</dbReference>
<dbReference type="Proteomes" id="UP001250538">
    <property type="component" value="Unassembled WGS sequence"/>
</dbReference>
<comment type="catalytic activity">
    <reaction evidence="1 5">
        <text>a uridine in RNA = a pseudouridine in RNA</text>
        <dbReference type="Rhea" id="RHEA:48348"/>
        <dbReference type="Rhea" id="RHEA-COMP:12068"/>
        <dbReference type="Rhea" id="RHEA-COMP:12069"/>
        <dbReference type="ChEBI" id="CHEBI:65314"/>
        <dbReference type="ChEBI" id="CHEBI:65315"/>
    </reaction>
</comment>
<accession>A0AAJ2JW19</accession>
<keyword evidence="8" id="KW-1185">Reference proteome</keyword>
<dbReference type="CDD" id="cd02869">
    <property type="entry name" value="PseudoU_synth_RluA_like"/>
    <property type="match status" value="1"/>
</dbReference>
<dbReference type="PROSITE" id="PS01129">
    <property type="entry name" value="PSI_RLU"/>
    <property type="match status" value="1"/>
</dbReference>
<evidence type="ECO:0000259" key="6">
    <source>
        <dbReference type="Pfam" id="PF00849"/>
    </source>
</evidence>
<dbReference type="InterPro" id="IPR006224">
    <property type="entry name" value="PsdUridine_synth_RluA-like_CS"/>
</dbReference>
<keyword evidence="3 5" id="KW-0413">Isomerase</keyword>
<dbReference type="NCBIfam" id="TIGR00005">
    <property type="entry name" value="rluA_subfam"/>
    <property type="match status" value="1"/>
</dbReference>
<dbReference type="InterPro" id="IPR006145">
    <property type="entry name" value="PsdUridine_synth_RsuA/RluA"/>
</dbReference>
<dbReference type="PANTHER" id="PTHR21600">
    <property type="entry name" value="MITOCHONDRIAL RNA PSEUDOURIDINE SYNTHASE"/>
    <property type="match status" value="1"/>
</dbReference>
<dbReference type="EC" id="5.4.99.-" evidence="5"/>
<comment type="caution">
    <text evidence="7">The sequence shown here is derived from an EMBL/GenBank/DDBJ whole genome shotgun (WGS) entry which is preliminary data.</text>
</comment>
<feature type="active site" evidence="4">
    <location>
        <position position="158"/>
    </location>
</feature>
<dbReference type="RefSeq" id="WP_072731420.1">
    <property type="nucleotide sequence ID" value="NZ_JAVYAA010000001.1"/>
</dbReference>
<dbReference type="Pfam" id="PF00849">
    <property type="entry name" value="PseudoU_synth_2"/>
    <property type="match status" value="1"/>
</dbReference>
<dbReference type="GO" id="GO:0000455">
    <property type="term" value="P:enzyme-directed rRNA pseudouridine synthesis"/>
    <property type="evidence" value="ECO:0007669"/>
    <property type="project" value="TreeGrafter"/>
</dbReference>
<evidence type="ECO:0000313" key="8">
    <source>
        <dbReference type="Proteomes" id="UP001250538"/>
    </source>
</evidence>
<name>A0AAJ2JW19_9BACL</name>
<protein>
    <recommendedName>
        <fullName evidence="5">Pseudouridine synthase</fullName>
        <ecNumber evidence="5">5.4.99.-</ecNumber>
    </recommendedName>
</protein>
<evidence type="ECO:0000313" key="7">
    <source>
        <dbReference type="EMBL" id="MDT8975277.1"/>
    </source>
</evidence>